<sequence>MANSERTNSIRLTSWGWCGLGVVLLLPWGVVAWSLRSAPPTEPVKASQPAIVRSAVMESGFTRLPDGPWGHLRSSRIEIEPPEDYIPLPEIQPDPLRWTFPGYSAAAVRELWRSASLTAAQEQALSAATSPAADGSGCVVMPNRNVVAELTPAARSVIYTVLAKFPANATQFAPFRLRADVGKDWFRDSGLPPDIITLATSMLYPRNGNLLFSDDDVVLPRLKSSADRIRFLKTLSRKSTLLVQLVIDPQTDVNAIAHYWGQGRRSKDLKPLLQSLVRRPEGAVLDIVHLLPPLPRALLYSYPQLSQNPQDEAHDCHWTALNFFNEQPDERFTDIEYVKKVLTESYYPVASEPTFGDVIVFVQPDGVAVHSCVYLAAGIVFTKNGAAFSVPWLLGNLETVEGFYSIGPPLEIRCYRAKDR</sequence>
<feature type="transmembrane region" description="Helical" evidence="1">
    <location>
        <begin position="12"/>
        <end position="35"/>
    </location>
</feature>
<dbReference type="KEGG" id="ole:K0B96_15855"/>
<dbReference type="EMBL" id="CP080507">
    <property type="protein sequence ID" value="QYM78757.1"/>
    <property type="molecule type" value="Genomic_DNA"/>
</dbReference>
<gene>
    <name evidence="2" type="ORF">K0B96_15855</name>
</gene>
<dbReference type="Proteomes" id="UP000825051">
    <property type="component" value="Chromosome"/>
</dbReference>
<dbReference type="AlphaFoldDB" id="A0A8F9XG46"/>
<reference evidence="2" key="1">
    <citation type="submission" date="2021-08" db="EMBL/GenBank/DDBJ databases">
        <title>Genome of a novel bacterium of the phylum Verrucomicrobia, Oleiharenicola sp. KSB-15.</title>
        <authorList>
            <person name="Chung J.-H."/>
            <person name="Ahn J.-H."/>
            <person name="Yoon Y."/>
            <person name="Kim D.-Y."/>
            <person name="An S.-H."/>
            <person name="Park I."/>
            <person name="Yeon J."/>
        </authorList>
    </citation>
    <scope>NUCLEOTIDE SEQUENCE</scope>
    <source>
        <strain evidence="2">KSB-15</strain>
    </source>
</reference>
<protein>
    <submittedName>
        <fullName evidence="2">Uncharacterized protein</fullName>
    </submittedName>
</protein>
<evidence type="ECO:0000256" key="1">
    <source>
        <dbReference type="SAM" id="Phobius"/>
    </source>
</evidence>
<organism evidence="2 3">
    <name type="scientific">Horticoccus luteus</name>
    <dbReference type="NCBI Taxonomy" id="2862869"/>
    <lineage>
        <taxon>Bacteria</taxon>
        <taxon>Pseudomonadati</taxon>
        <taxon>Verrucomicrobiota</taxon>
        <taxon>Opitutia</taxon>
        <taxon>Opitutales</taxon>
        <taxon>Opitutaceae</taxon>
        <taxon>Horticoccus</taxon>
    </lineage>
</organism>
<evidence type="ECO:0000313" key="2">
    <source>
        <dbReference type="EMBL" id="QYM78757.1"/>
    </source>
</evidence>
<dbReference type="RefSeq" id="WP_220161861.1">
    <property type="nucleotide sequence ID" value="NZ_CP080507.1"/>
</dbReference>
<proteinExistence type="predicted"/>
<name>A0A8F9XG46_9BACT</name>
<keyword evidence="1" id="KW-0472">Membrane</keyword>
<keyword evidence="1" id="KW-1133">Transmembrane helix</keyword>
<keyword evidence="1" id="KW-0812">Transmembrane</keyword>
<keyword evidence="3" id="KW-1185">Reference proteome</keyword>
<evidence type="ECO:0000313" key="3">
    <source>
        <dbReference type="Proteomes" id="UP000825051"/>
    </source>
</evidence>
<accession>A0A8F9XG46</accession>